<dbReference type="RefSeq" id="WP_182660093.1">
    <property type="nucleotide sequence ID" value="NZ_VKHS01000025.1"/>
</dbReference>
<organism evidence="1 2">
    <name type="scientific">Streptomyces calidiresistens</name>
    <dbReference type="NCBI Taxonomy" id="1485586"/>
    <lineage>
        <taxon>Bacteria</taxon>
        <taxon>Bacillati</taxon>
        <taxon>Actinomycetota</taxon>
        <taxon>Actinomycetes</taxon>
        <taxon>Kitasatosporales</taxon>
        <taxon>Streptomycetaceae</taxon>
        <taxon>Streptomyces</taxon>
    </lineage>
</organism>
<accession>A0A7W3XV67</accession>
<gene>
    <name evidence="1" type="ORF">FOE67_02500</name>
</gene>
<keyword evidence="2" id="KW-1185">Reference proteome</keyword>
<sequence length="74" mass="8070">MEWLLTVPADTDRAVLAELLVEAGCVLHDLPAVPMGEGEQVVYARGPEDIEARLRARGLTVTASPNSSMRFFET</sequence>
<comment type="caution">
    <text evidence="1">The sequence shown here is derived from an EMBL/GenBank/DDBJ whole genome shotgun (WGS) entry which is preliminary data.</text>
</comment>
<name>A0A7W3XV67_9ACTN</name>
<proteinExistence type="predicted"/>
<evidence type="ECO:0000313" key="2">
    <source>
        <dbReference type="Proteomes" id="UP000530234"/>
    </source>
</evidence>
<reference evidence="2" key="1">
    <citation type="submission" date="2019-10" db="EMBL/GenBank/DDBJ databases">
        <title>Streptomyces sp. nov., a novel actinobacterium isolated from alkaline environment.</title>
        <authorList>
            <person name="Golinska P."/>
        </authorList>
    </citation>
    <scope>NUCLEOTIDE SEQUENCE [LARGE SCALE GENOMIC DNA]</scope>
    <source>
        <strain evidence="2">DSM 42108</strain>
    </source>
</reference>
<protein>
    <submittedName>
        <fullName evidence="1">Uncharacterized protein</fullName>
    </submittedName>
</protein>
<dbReference type="EMBL" id="VKHS01000025">
    <property type="protein sequence ID" value="MBB0228412.1"/>
    <property type="molecule type" value="Genomic_DNA"/>
</dbReference>
<dbReference type="AlphaFoldDB" id="A0A7W3XV67"/>
<evidence type="ECO:0000313" key="1">
    <source>
        <dbReference type="EMBL" id="MBB0228412.1"/>
    </source>
</evidence>
<dbReference type="Proteomes" id="UP000530234">
    <property type="component" value="Unassembled WGS sequence"/>
</dbReference>